<proteinExistence type="predicted"/>
<evidence type="ECO:0000256" key="1">
    <source>
        <dbReference type="SAM" id="MobiDB-lite"/>
    </source>
</evidence>
<keyword evidence="3" id="KW-1185">Reference proteome</keyword>
<evidence type="ECO:0000313" key="2">
    <source>
        <dbReference type="EMBL" id="KAJ8335841.1"/>
    </source>
</evidence>
<dbReference type="EMBL" id="JAINUF010000020">
    <property type="protein sequence ID" value="KAJ8335841.1"/>
    <property type="molecule type" value="Genomic_DNA"/>
</dbReference>
<organism evidence="2 3">
    <name type="scientific">Synaphobranchus kaupii</name>
    <name type="common">Kaup's arrowtooth eel</name>
    <dbReference type="NCBI Taxonomy" id="118154"/>
    <lineage>
        <taxon>Eukaryota</taxon>
        <taxon>Metazoa</taxon>
        <taxon>Chordata</taxon>
        <taxon>Craniata</taxon>
        <taxon>Vertebrata</taxon>
        <taxon>Euteleostomi</taxon>
        <taxon>Actinopterygii</taxon>
        <taxon>Neopterygii</taxon>
        <taxon>Teleostei</taxon>
        <taxon>Anguilliformes</taxon>
        <taxon>Synaphobranchidae</taxon>
        <taxon>Synaphobranchus</taxon>
    </lineage>
</organism>
<dbReference type="AlphaFoldDB" id="A0A9Q1EBT0"/>
<feature type="compositionally biased region" description="Basic and acidic residues" evidence="1">
    <location>
        <begin position="120"/>
        <end position="139"/>
    </location>
</feature>
<name>A0A9Q1EBT0_SYNKA</name>
<dbReference type="Proteomes" id="UP001152622">
    <property type="component" value="Chromosome 20"/>
</dbReference>
<sequence>MRTDWSRSAVKGHAADTDFTRCPAQGGWPLGISEIPPPARSLLSSPDLCATTIAVNELTAWGNETVVHEDTGEQIALLLLGSRQPVRQRRYRSKLSTGETGMKAVTATENRRPQFRFPRRSKEQRESEWEDLRGHGYCD</sequence>
<accession>A0A9Q1EBT0</accession>
<gene>
    <name evidence="2" type="ORF">SKAU_G00391830</name>
</gene>
<reference evidence="2" key="1">
    <citation type="journal article" date="2023" name="Science">
        <title>Genome structures resolve the early diversification of teleost fishes.</title>
        <authorList>
            <person name="Parey E."/>
            <person name="Louis A."/>
            <person name="Montfort J."/>
            <person name="Bouchez O."/>
            <person name="Roques C."/>
            <person name="Iampietro C."/>
            <person name="Lluch J."/>
            <person name="Castinel A."/>
            <person name="Donnadieu C."/>
            <person name="Desvignes T."/>
            <person name="Floi Bucao C."/>
            <person name="Jouanno E."/>
            <person name="Wen M."/>
            <person name="Mejri S."/>
            <person name="Dirks R."/>
            <person name="Jansen H."/>
            <person name="Henkel C."/>
            <person name="Chen W.J."/>
            <person name="Zahm M."/>
            <person name="Cabau C."/>
            <person name="Klopp C."/>
            <person name="Thompson A.W."/>
            <person name="Robinson-Rechavi M."/>
            <person name="Braasch I."/>
            <person name="Lecointre G."/>
            <person name="Bobe J."/>
            <person name="Postlethwait J.H."/>
            <person name="Berthelot C."/>
            <person name="Roest Crollius H."/>
            <person name="Guiguen Y."/>
        </authorList>
    </citation>
    <scope>NUCLEOTIDE SEQUENCE</scope>
    <source>
        <strain evidence="2">WJC10195</strain>
    </source>
</reference>
<comment type="caution">
    <text evidence="2">The sequence shown here is derived from an EMBL/GenBank/DDBJ whole genome shotgun (WGS) entry which is preliminary data.</text>
</comment>
<evidence type="ECO:0000313" key="3">
    <source>
        <dbReference type="Proteomes" id="UP001152622"/>
    </source>
</evidence>
<protein>
    <submittedName>
        <fullName evidence="2">Uncharacterized protein</fullName>
    </submittedName>
</protein>
<feature type="region of interest" description="Disordered" evidence="1">
    <location>
        <begin position="89"/>
        <end position="139"/>
    </location>
</feature>